<dbReference type="EMBL" id="PIPN01000005">
    <property type="protein sequence ID" value="RUO28891.1"/>
    <property type="molecule type" value="Genomic_DNA"/>
</dbReference>
<dbReference type="Proteomes" id="UP000287410">
    <property type="component" value="Unassembled WGS sequence"/>
</dbReference>
<evidence type="ECO:0000313" key="3">
    <source>
        <dbReference type="Proteomes" id="UP000287410"/>
    </source>
</evidence>
<dbReference type="PROSITE" id="PS51257">
    <property type="entry name" value="PROKAR_LIPOPROTEIN"/>
    <property type="match status" value="1"/>
</dbReference>
<keyword evidence="3" id="KW-1185">Reference proteome</keyword>
<evidence type="ECO:0000313" key="2">
    <source>
        <dbReference type="EMBL" id="RUO28891.1"/>
    </source>
</evidence>
<reference evidence="2 3" key="1">
    <citation type="journal article" date="2018" name="Front. Microbiol.">
        <title>Genome-Based Analysis Reveals the Taxonomy and Diversity of the Family Idiomarinaceae.</title>
        <authorList>
            <person name="Liu Y."/>
            <person name="Lai Q."/>
            <person name="Shao Z."/>
        </authorList>
    </citation>
    <scope>NUCLEOTIDE SEQUENCE [LARGE SCALE GENOMIC DNA]</scope>
    <source>
        <strain evidence="2 3">GBSy1</strain>
    </source>
</reference>
<protein>
    <recommendedName>
        <fullName evidence="4">DUF4377 domain-containing protein</fullName>
    </recommendedName>
</protein>
<feature type="chain" id="PRO_5046445573" description="DUF4377 domain-containing protein" evidence="1">
    <location>
        <begin position="20"/>
        <end position="197"/>
    </location>
</feature>
<dbReference type="RefSeq" id="WP_126789828.1">
    <property type="nucleotide sequence ID" value="NZ_PIPN01000005.1"/>
</dbReference>
<accession>A0ABY0BXK0</accession>
<gene>
    <name evidence="2" type="ORF">CWE12_11375</name>
</gene>
<keyword evidence="1" id="KW-0732">Signal</keyword>
<organism evidence="2 3">
    <name type="scientific">Aliidiomarina sedimenti</name>
    <dbReference type="NCBI Taxonomy" id="1933879"/>
    <lineage>
        <taxon>Bacteria</taxon>
        <taxon>Pseudomonadati</taxon>
        <taxon>Pseudomonadota</taxon>
        <taxon>Gammaproteobacteria</taxon>
        <taxon>Alteromonadales</taxon>
        <taxon>Idiomarinaceae</taxon>
        <taxon>Aliidiomarina</taxon>
    </lineage>
</organism>
<sequence>MLKLKLLPLLLFSSPFLTGCNSSDDENVEQELEDEYYQEVVVIGSRPEPYYGFNTGPGYSVTDESGEQSLVDLIRDFTFEWGYTVTAQVEVVIYADPPDDGASSDIRVLEILDREEDEVGTLYNYDSVILDHAHVIRTDDNNEGYYLFLGHTFECAENIDCDQLVDMSNDGGTISLEFEYLGQSDDRPTAVMLTDWN</sequence>
<feature type="signal peptide" evidence="1">
    <location>
        <begin position="1"/>
        <end position="19"/>
    </location>
</feature>
<comment type="caution">
    <text evidence="2">The sequence shown here is derived from an EMBL/GenBank/DDBJ whole genome shotgun (WGS) entry which is preliminary data.</text>
</comment>
<proteinExistence type="predicted"/>
<evidence type="ECO:0008006" key="4">
    <source>
        <dbReference type="Google" id="ProtNLM"/>
    </source>
</evidence>
<evidence type="ECO:0000256" key="1">
    <source>
        <dbReference type="SAM" id="SignalP"/>
    </source>
</evidence>
<name>A0ABY0BXK0_9GAMM</name>